<dbReference type="EMBL" id="BMVO01000028">
    <property type="protein sequence ID" value="GHB26925.1"/>
    <property type="molecule type" value="Genomic_DNA"/>
</dbReference>
<organism evidence="5 6">
    <name type="scientific">Streptomyces chryseus</name>
    <dbReference type="NCBI Taxonomy" id="68186"/>
    <lineage>
        <taxon>Bacteria</taxon>
        <taxon>Bacillati</taxon>
        <taxon>Actinomycetota</taxon>
        <taxon>Actinomycetes</taxon>
        <taxon>Kitasatosporales</taxon>
        <taxon>Streptomycetaceae</taxon>
        <taxon>Streptomyces</taxon>
    </lineage>
</organism>
<evidence type="ECO:0008006" key="7">
    <source>
        <dbReference type="Google" id="ProtNLM"/>
    </source>
</evidence>
<comment type="subcellular location">
    <subcellularLocation>
        <location evidence="1">Membrane</location>
    </subcellularLocation>
</comment>
<evidence type="ECO:0000313" key="6">
    <source>
        <dbReference type="Proteomes" id="UP000599437"/>
    </source>
</evidence>
<dbReference type="RefSeq" id="WP_138895949.1">
    <property type="nucleotide sequence ID" value="NZ_BMVO01000028.1"/>
</dbReference>
<name>A0ABQ3E583_9ACTN</name>
<protein>
    <recommendedName>
        <fullName evidence="7">Mce-associated membrane protein</fullName>
    </recommendedName>
</protein>
<evidence type="ECO:0000256" key="4">
    <source>
        <dbReference type="SAM" id="Phobius"/>
    </source>
</evidence>
<keyword evidence="2 4" id="KW-0472">Membrane</keyword>
<dbReference type="PANTHER" id="PTHR37042:SF4">
    <property type="entry name" value="OUTER MEMBRANE PROTEIN RV1973"/>
    <property type="match status" value="1"/>
</dbReference>
<comment type="caution">
    <text evidence="5">The sequence shown here is derived from an EMBL/GenBank/DDBJ whole genome shotgun (WGS) entry which is preliminary data.</text>
</comment>
<evidence type="ECO:0000256" key="1">
    <source>
        <dbReference type="ARBA" id="ARBA00004370"/>
    </source>
</evidence>
<keyword evidence="4" id="KW-0812">Transmembrane</keyword>
<feature type="transmembrane region" description="Helical" evidence="4">
    <location>
        <begin position="62"/>
        <end position="82"/>
    </location>
</feature>
<gene>
    <name evidence="5" type="ORF">GCM10010346_58140</name>
</gene>
<feature type="compositionally biased region" description="Basic and acidic residues" evidence="3">
    <location>
        <begin position="29"/>
        <end position="38"/>
    </location>
</feature>
<keyword evidence="6" id="KW-1185">Reference proteome</keyword>
<dbReference type="Proteomes" id="UP000599437">
    <property type="component" value="Unassembled WGS sequence"/>
</dbReference>
<keyword evidence="4" id="KW-1133">Transmembrane helix</keyword>
<proteinExistence type="predicted"/>
<evidence type="ECO:0000256" key="3">
    <source>
        <dbReference type="SAM" id="MobiDB-lite"/>
    </source>
</evidence>
<reference evidence="6" key="1">
    <citation type="journal article" date="2019" name="Int. J. Syst. Evol. Microbiol.">
        <title>The Global Catalogue of Microorganisms (GCM) 10K type strain sequencing project: providing services to taxonomists for standard genome sequencing and annotation.</title>
        <authorList>
            <consortium name="The Broad Institute Genomics Platform"/>
            <consortium name="The Broad Institute Genome Sequencing Center for Infectious Disease"/>
            <person name="Wu L."/>
            <person name="Ma J."/>
        </authorList>
    </citation>
    <scope>NUCLEOTIDE SEQUENCE [LARGE SCALE GENOMIC DNA]</scope>
    <source>
        <strain evidence="6">JCM 4737</strain>
    </source>
</reference>
<feature type="region of interest" description="Disordered" evidence="3">
    <location>
        <begin position="1"/>
        <end position="57"/>
    </location>
</feature>
<evidence type="ECO:0000256" key="2">
    <source>
        <dbReference type="ARBA" id="ARBA00023136"/>
    </source>
</evidence>
<accession>A0ABQ3E583</accession>
<evidence type="ECO:0000313" key="5">
    <source>
        <dbReference type="EMBL" id="GHB26925.1"/>
    </source>
</evidence>
<sequence length="220" mass="23345">MANQTLRGRGGAGTPRQHSVAAATRAAAKRAERIRRPTEPAPEPPTGQAAEPTRSRPGLPTAGLAVLILLGLVATAALGLRYQEAGRTTEARTAALAAARKAAPVILSYDYRHLDRDFRTARAHLTTPFLDQYGKTTKAVVAPTAKKYRGVVKATVAKPTGGAPAASVVSAGPDKAVVLIFMNQVTTSTQVADRRLDLNRVRMTLVRTEHGWKVKAVDAL</sequence>
<dbReference type="PANTHER" id="PTHR37042">
    <property type="entry name" value="OUTER MEMBRANE PROTEIN RV1973"/>
    <property type="match status" value="1"/>
</dbReference>